<feature type="domain" description="DUF1468" evidence="2">
    <location>
        <begin position="10"/>
        <end position="141"/>
    </location>
</feature>
<feature type="transmembrane region" description="Helical" evidence="1">
    <location>
        <begin position="32"/>
        <end position="53"/>
    </location>
</feature>
<dbReference type="OrthoDB" id="9920567at2"/>
<sequence>MEKKDLGLGIGATLLGIATMIYFFNIPPKSAFFPKMISGAIIILGIVITFNAVRAMKAAPEKPEQPVPKKEIAYDRVGLIAAYLFIYYFAFQYIGYTIPTFLLIMATSVTLGYRKWKVLIPAAVFVSIGLYLAFTQVFNIRFMGMFF</sequence>
<evidence type="ECO:0000256" key="1">
    <source>
        <dbReference type="SAM" id="Phobius"/>
    </source>
</evidence>
<dbReference type="AlphaFoldDB" id="A0A413FCZ8"/>
<protein>
    <submittedName>
        <fullName evidence="3">Tripartite tricarboxylate transporter TctB family protein</fullName>
    </submittedName>
</protein>
<keyword evidence="1" id="KW-0812">Transmembrane</keyword>
<accession>A0A413FCZ8</accession>
<evidence type="ECO:0000313" key="4">
    <source>
        <dbReference type="Proteomes" id="UP000283880"/>
    </source>
</evidence>
<dbReference type="RefSeq" id="WP_007708280.1">
    <property type="nucleotide sequence ID" value="NZ_CABMHH010000281.1"/>
</dbReference>
<comment type="caution">
    <text evidence="3">The sequence shown here is derived from an EMBL/GenBank/DDBJ whole genome shotgun (WGS) entry which is preliminary data.</text>
</comment>
<dbReference type="Proteomes" id="UP000283880">
    <property type="component" value="Unassembled WGS sequence"/>
</dbReference>
<feature type="transmembrane region" description="Helical" evidence="1">
    <location>
        <begin position="118"/>
        <end position="138"/>
    </location>
</feature>
<evidence type="ECO:0000313" key="3">
    <source>
        <dbReference type="EMBL" id="RGX27768.1"/>
    </source>
</evidence>
<dbReference type="EMBL" id="QSBM01000012">
    <property type="protein sequence ID" value="RGX27768.1"/>
    <property type="molecule type" value="Genomic_DNA"/>
</dbReference>
<organism evidence="3 4">
    <name type="scientific">Enterocloster asparagiformis</name>
    <dbReference type="NCBI Taxonomy" id="333367"/>
    <lineage>
        <taxon>Bacteria</taxon>
        <taxon>Bacillati</taxon>
        <taxon>Bacillota</taxon>
        <taxon>Clostridia</taxon>
        <taxon>Lachnospirales</taxon>
        <taxon>Lachnospiraceae</taxon>
        <taxon>Enterocloster</taxon>
    </lineage>
</organism>
<feature type="transmembrane region" description="Helical" evidence="1">
    <location>
        <begin position="7"/>
        <end position="26"/>
    </location>
</feature>
<dbReference type="Pfam" id="PF07331">
    <property type="entry name" value="TctB"/>
    <property type="match status" value="1"/>
</dbReference>
<gene>
    <name evidence="3" type="ORF">DWV29_15630</name>
</gene>
<feature type="transmembrane region" description="Helical" evidence="1">
    <location>
        <begin position="73"/>
        <end position="90"/>
    </location>
</feature>
<proteinExistence type="predicted"/>
<dbReference type="InterPro" id="IPR009936">
    <property type="entry name" value="DUF1468"/>
</dbReference>
<evidence type="ECO:0000259" key="2">
    <source>
        <dbReference type="Pfam" id="PF07331"/>
    </source>
</evidence>
<name>A0A413FCZ8_9FIRM</name>
<reference evidence="3 4" key="1">
    <citation type="submission" date="2018-08" db="EMBL/GenBank/DDBJ databases">
        <title>A genome reference for cultivated species of the human gut microbiota.</title>
        <authorList>
            <person name="Zou Y."/>
            <person name="Xue W."/>
            <person name="Luo G."/>
        </authorList>
    </citation>
    <scope>NUCLEOTIDE SEQUENCE [LARGE SCALE GENOMIC DNA]</scope>
    <source>
        <strain evidence="3 4">AF04-15</strain>
    </source>
</reference>
<keyword evidence="1" id="KW-1133">Transmembrane helix</keyword>
<keyword evidence="1" id="KW-0472">Membrane</keyword>